<dbReference type="AlphaFoldDB" id="A0A3M7QV08"/>
<protein>
    <submittedName>
        <fullName evidence="1">Uncharacterized protein</fullName>
    </submittedName>
</protein>
<sequence>MFLKEPFYKILGAISFHRQGHKHLNELQLVDVYKFKRFLNWQSDIFKEFIVYILELVLRLELLNIYSRNFVKNYNL</sequence>
<accession>A0A3M7QV08</accession>
<proteinExistence type="predicted"/>
<comment type="caution">
    <text evidence="1">The sequence shown here is derived from an EMBL/GenBank/DDBJ whole genome shotgun (WGS) entry which is preliminary data.</text>
</comment>
<reference evidence="1 2" key="1">
    <citation type="journal article" date="2018" name="Sci. Rep.">
        <title>Genomic signatures of local adaptation to the degree of environmental predictability in rotifers.</title>
        <authorList>
            <person name="Franch-Gras L."/>
            <person name="Hahn C."/>
            <person name="Garcia-Roger E.M."/>
            <person name="Carmona M.J."/>
            <person name="Serra M."/>
            <person name="Gomez A."/>
        </authorList>
    </citation>
    <scope>NUCLEOTIDE SEQUENCE [LARGE SCALE GENOMIC DNA]</scope>
    <source>
        <strain evidence="1">HYR1</strain>
    </source>
</reference>
<name>A0A3M7QV08_BRAPC</name>
<dbReference type="EMBL" id="REGN01005111">
    <property type="protein sequence ID" value="RNA14785.1"/>
    <property type="molecule type" value="Genomic_DNA"/>
</dbReference>
<evidence type="ECO:0000313" key="2">
    <source>
        <dbReference type="Proteomes" id="UP000276133"/>
    </source>
</evidence>
<keyword evidence="2" id="KW-1185">Reference proteome</keyword>
<organism evidence="1 2">
    <name type="scientific">Brachionus plicatilis</name>
    <name type="common">Marine rotifer</name>
    <name type="synonym">Brachionus muelleri</name>
    <dbReference type="NCBI Taxonomy" id="10195"/>
    <lineage>
        <taxon>Eukaryota</taxon>
        <taxon>Metazoa</taxon>
        <taxon>Spiralia</taxon>
        <taxon>Gnathifera</taxon>
        <taxon>Rotifera</taxon>
        <taxon>Eurotatoria</taxon>
        <taxon>Monogononta</taxon>
        <taxon>Pseudotrocha</taxon>
        <taxon>Ploima</taxon>
        <taxon>Brachionidae</taxon>
        <taxon>Brachionus</taxon>
    </lineage>
</organism>
<evidence type="ECO:0000313" key="1">
    <source>
        <dbReference type="EMBL" id="RNA14785.1"/>
    </source>
</evidence>
<dbReference type="Proteomes" id="UP000276133">
    <property type="component" value="Unassembled WGS sequence"/>
</dbReference>
<gene>
    <name evidence="1" type="ORF">BpHYR1_053591</name>
</gene>